<evidence type="ECO:0000256" key="4">
    <source>
        <dbReference type="ARBA" id="ARBA00022989"/>
    </source>
</evidence>
<keyword evidence="3 6" id="KW-0812">Transmembrane</keyword>
<feature type="transmembrane region" description="Helical" evidence="6">
    <location>
        <begin position="71"/>
        <end position="92"/>
    </location>
</feature>
<evidence type="ECO:0000256" key="5">
    <source>
        <dbReference type="ARBA" id="ARBA00023136"/>
    </source>
</evidence>
<protein>
    <submittedName>
        <fullName evidence="7">Uncharacterized protein</fullName>
    </submittedName>
</protein>
<dbReference type="Pfam" id="PF02133">
    <property type="entry name" value="Transp_cyt_pur"/>
    <property type="match status" value="1"/>
</dbReference>
<evidence type="ECO:0000256" key="2">
    <source>
        <dbReference type="ARBA" id="ARBA00008974"/>
    </source>
</evidence>
<reference evidence="7 8" key="1">
    <citation type="submission" date="2017-09" db="EMBL/GenBank/DDBJ databases">
        <title>Comparative genomics of rhizobia isolated from Phaseolus vulgaris in China.</title>
        <authorList>
            <person name="Tong W."/>
        </authorList>
    </citation>
    <scope>NUCLEOTIDE SEQUENCE [LARGE SCALE GENOMIC DNA]</scope>
    <source>
        <strain evidence="7 8">PCH1</strain>
    </source>
</reference>
<sequence>MDVMIRLGLPSLALAVLALSTWSSNTGNLYSSTLTLGTVLTKRPIWQLGLVGFCCAWLAAYFNASTYFVPFLVWMGVAAIPVAGVYISTYALHRSAPERLAECSTRFKLKNFAAWILGTAVGSGSVMMSGFIIPVPALEGLIASVLAFLLLHNWELLPQAKQKREGPTAA</sequence>
<dbReference type="GO" id="GO:0005886">
    <property type="term" value="C:plasma membrane"/>
    <property type="evidence" value="ECO:0007669"/>
    <property type="project" value="TreeGrafter"/>
</dbReference>
<name>A0A2A6LNW5_RHIFR</name>
<dbReference type="PANTHER" id="PTHR30569:SF0">
    <property type="entry name" value="CYTOSINE PERMEASE"/>
    <property type="match status" value="1"/>
</dbReference>
<accession>A0A2A6LNW5</accession>
<dbReference type="Gene3D" id="1.10.4160.10">
    <property type="entry name" value="Hydantoin permease"/>
    <property type="match status" value="1"/>
</dbReference>
<dbReference type="EMBL" id="NWTC01000051">
    <property type="protein sequence ID" value="PDT43912.1"/>
    <property type="molecule type" value="Genomic_DNA"/>
</dbReference>
<proteinExistence type="inferred from homology"/>
<comment type="subcellular location">
    <subcellularLocation>
        <location evidence="1">Membrane</location>
        <topology evidence="1">Multi-pass membrane protein</topology>
    </subcellularLocation>
</comment>
<feature type="transmembrane region" description="Helical" evidence="6">
    <location>
        <begin position="140"/>
        <end position="157"/>
    </location>
</feature>
<gene>
    <name evidence="7" type="ORF">CO661_32235</name>
</gene>
<comment type="caution">
    <text evidence="7">The sequence shown here is derived from an EMBL/GenBank/DDBJ whole genome shotgun (WGS) entry which is preliminary data.</text>
</comment>
<comment type="similarity">
    <text evidence="2">Belongs to the purine-cytosine permease (2.A.39) family.</text>
</comment>
<evidence type="ECO:0000313" key="8">
    <source>
        <dbReference type="Proteomes" id="UP000220353"/>
    </source>
</evidence>
<dbReference type="PANTHER" id="PTHR30569">
    <property type="entry name" value="CYTOSINE TRANSPORTER CODB"/>
    <property type="match status" value="1"/>
</dbReference>
<dbReference type="RefSeq" id="WP_097588050.1">
    <property type="nucleotide sequence ID" value="NZ_NWTC01000051.1"/>
</dbReference>
<evidence type="ECO:0000313" key="7">
    <source>
        <dbReference type="EMBL" id="PDT43912.1"/>
    </source>
</evidence>
<dbReference type="InterPro" id="IPR030191">
    <property type="entry name" value="CodB"/>
</dbReference>
<evidence type="ECO:0000256" key="1">
    <source>
        <dbReference type="ARBA" id="ARBA00004141"/>
    </source>
</evidence>
<evidence type="ECO:0000256" key="6">
    <source>
        <dbReference type="SAM" id="Phobius"/>
    </source>
</evidence>
<dbReference type="Proteomes" id="UP000220353">
    <property type="component" value="Unassembled WGS sequence"/>
</dbReference>
<dbReference type="InterPro" id="IPR001248">
    <property type="entry name" value="Pur-cyt_permease"/>
</dbReference>
<organism evidence="7 8">
    <name type="scientific">Rhizobium fredii</name>
    <name type="common">Sinorhizobium fredii</name>
    <dbReference type="NCBI Taxonomy" id="380"/>
    <lineage>
        <taxon>Bacteria</taxon>
        <taxon>Pseudomonadati</taxon>
        <taxon>Pseudomonadota</taxon>
        <taxon>Alphaproteobacteria</taxon>
        <taxon>Hyphomicrobiales</taxon>
        <taxon>Rhizobiaceae</taxon>
        <taxon>Sinorhizobium/Ensifer group</taxon>
        <taxon>Sinorhizobium</taxon>
    </lineage>
</organism>
<evidence type="ECO:0000256" key="3">
    <source>
        <dbReference type="ARBA" id="ARBA00022692"/>
    </source>
</evidence>
<keyword evidence="4 6" id="KW-1133">Transmembrane helix</keyword>
<dbReference type="AlphaFoldDB" id="A0A2A6LNW5"/>
<dbReference type="GO" id="GO:0015209">
    <property type="term" value="F:cytosine transmembrane transporter activity"/>
    <property type="evidence" value="ECO:0007669"/>
    <property type="project" value="InterPro"/>
</dbReference>
<keyword evidence="5 6" id="KW-0472">Membrane</keyword>